<evidence type="ECO:0000313" key="2">
    <source>
        <dbReference type="EMBL" id="EJF39321.1"/>
    </source>
</evidence>
<feature type="transmembrane region" description="Helical" evidence="1">
    <location>
        <begin position="21"/>
        <end position="39"/>
    </location>
</feature>
<dbReference type="EMBL" id="AKFS01000250">
    <property type="protein sequence ID" value="EJF39321.1"/>
    <property type="molecule type" value="Genomic_DNA"/>
</dbReference>
<dbReference type="Proteomes" id="UP000004578">
    <property type="component" value="Unassembled WGS sequence"/>
</dbReference>
<evidence type="ECO:0000313" key="3">
    <source>
        <dbReference type="Proteomes" id="UP000004578"/>
    </source>
</evidence>
<organism evidence="2 3">
    <name type="scientific">Schaalia georgiae F0490</name>
    <dbReference type="NCBI Taxonomy" id="1125717"/>
    <lineage>
        <taxon>Bacteria</taxon>
        <taxon>Bacillati</taxon>
        <taxon>Actinomycetota</taxon>
        <taxon>Actinomycetes</taxon>
        <taxon>Actinomycetales</taxon>
        <taxon>Actinomycetaceae</taxon>
        <taxon>Schaalia</taxon>
    </lineage>
</organism>
<dbReference type="RefSeq" id="WP_005871604.1">
    <property type="nucleotide sequence ID" value="NZ_AKFS01000250.1"/>
</dbReference>
<evidence type="ECO:0000256" key="1">
    <source>
        <dbReference type="SAM" id="Phobius"/>
    </source>
</evidence>
<reference evidence="2 3" key="1">
    <citation type="submission" date="2012-05" db="EMBL/GenBank/DDBJ databases">
        <authorList>
            <person name="Harkins D.M."/>
            <person name="Madupu R."/>
            <person name="Durkin A.S."/>
            <person name="Torralba M."/>
            <person name="Methe B."/>
            <person name="Sutton G.G."/>
            <person name="Nelson K.E."/>
        </authorList>
    </citation>
    <scope>NUCLEOTIDE SEQUENCE [LARGE SCALE GENOMIC DNA]</scope>
    <source>
        <strain evidence="2 3">F0490</strain>
    </source>
</reference>
<name>J0WSF1_9ACTO</name>
<feature type="transmembrane region" description="Helical" evidence="1">
    <location>
        <begin position="45"/>
        <end position="62"/>
    </location>
</feature>
<protein>
    <submittedName>
        <fullName evidence="2">Uncharacterized protein</fullName>
    </submittedName>
</protein>
<comment type="caution">
    <text evidence="2">The sequence shown here is derived from an EMBL/GenBank/DDBJ whole genome shotgun (WGS) entry which is preliminary data.</text>
</comment>
<dbReference type="PATRIC" id="fig|1125717.3.peg.1555"/>
<keyword evidence="1" id="KW-0812">Transmembrane</keyword>
<keyword evidence="1" id="KW-1133">Transmembrane helix</keyword>
<gene>
    <name evidence="2" type="ORF">HMPREF1317_1739</name>
</gene>
<dbReference type="AlphaFoldDB" id="J0WSF1"/>
<dbReference type="OrthoDB" id="9950073at2"/>
<sequence>MNAPSPDPRAPLTARILRRPAVRFVLCLVPAAIALALVVETVQPGAPTWLVGGVVGAMGYLLRRLTQPHAPGRDGTIEEAPAS</sequence>
<keyword evidence="3" id="KW-1185">Reference proteome</keyword>
<proteinExistence type="predicted"/>
<accession>J0WSF1</accession>
<keyword evidence="1" id="KW-0472">Membrane</keyword>